<keyword evidence="1" id="KW-0863">Zinc-finger</keyword>
<gene>
    <name evidence="4" type="ORF">IPOD504_LOCUS13607</name>
</gene>
<evidence type="ECO:0000256" key="2">
    <source>
        <dbReference type="SAM" id="MobiDB-lite"/>
    </source>
</evidence>
<keyword evidence="1" id="KW-0862">Zinc</keyword>
<dbReference type="EMBL" id="OW152816">
    <property type="protein sequence ID" value="CAH2066846.1"/>
    <property type="molecule type" value="Genomic_DNA"/>
</dbReference>
<evidence type="ECO:0000259" key="3">
    <source>
        <dbReference type="PROSITE" id="PS50158"/>
    </source>
</evidence>
<keyword evidence="1" id="KW-0479">Metal-binding</keyword>
<feature type="non-terminal residue" evidence="4">
    <location>
        <position position="1"/>
    </location>
</feature>
<dbReference type="PROSITE" id="PS50158">
    <property type="entry name" value="ZF_CCHC"/>
    <property type="match status" value="1"/>
</dbReference>
<protein>
    <recommendedName>
        <fullName evidence="3">CCHC-type domain-containing protein</fullName>
    </recommendedName>
</protein>
<feature type="domain" description="CCHC-type" evidence="3">
    <location>
        <begin position="294"/>
        <end position="309"/>
    </location>
</feature>
<reference evidence="4" key="1">
    <citation type="submission" date="2022-03" db="EMBL/GenBank/DDBJ databases">
        <authorList>
            <person name="Martin H S."/>
        </authorList>
    </citation>
    <scope>NUCLEOTIDE SEQUENCE</scope>
</reference>
<accession>A0ABN8ITP2</accession>
<feature type="compositionally biased region" description="Pro residues" evidence="2">
    <location>
        <begin position="214"/>
        <end position="223"/>
    </location>
</feature>
<evidence type="ECO:0000313" key="5">
    <source>
        <dbReference type="Proteomes" id="UP000837857"/>
    </source>
</evidence>
<name>A0ABN8ITP2_9NEOP</name>
<feature type="region of interest" description="Disordered" evidence="2">
    <location>
        <begin position="194"/>
        <end position="240"/>
    </location>
</feature>
<organism evidence="4 5">
    <name type="scientific">Iphiclides podalirius</name>
    <name type="common">scarce swallowtail</name>
    <dbReference type="NCBI Taxonomy" id="110791"/>
    <lineage>
        <taxon>Eukaryota</taxon>
        <taxon>Metazoa</taxon>
        <taxon>Ecdysozoa</taxon>
        <taxon>Arthropoda</taxon>
        <taxon>Hexapoda</taxon>
        <taxon>Insecta</taxon>
        <taxon>Pterygota</taxon>
        <taxon>Neoptera</taxon>
        <taxon>Endopterygota</taxon>
        <taxon>Lepidoptera</taxon>
        <taxon>Glossata</taxon>
        <taxon>Ditrysia</taxon>
        <taxon>Papilionoidea</taxon>
        <taxon>Papilionidae</taxon>
        <taxon>Papilioninae</taxon>
        <taxon>Iphiclides</taxon>
    </lineage>
</organism>
<proteinExistence type="predicted"/>
<keyword evidence="5" id="KW-1185">Reference proteome</keyword>
<evidence type="ECO:0000313" key="4">
    <source>
        <dbReference type="EMBL" id="CAH2066846.1"/>
    </source>
</evidence>
<dbReference type="Proteomes" id="UP000837857">
    <property type="component" value="Chromosome 4"/>
</dbReference>
<feature type="compositionally biased region" description="Low complexity" evidence="2">
    <location>
        <begin position="197"/>
        <end position="213"/>
    </location>
</feature>
<sequence>MSIPPPNLPSLGPPPGIMFVKTPGVQPANTDAVAELNSPPMLTGAGSVVPMLGEVPHPPPGLPMPQYNIGEFIGQHAWPANIIVSPLNQPLEVLNYQTGGAPQSPLVSSPGDSRAGSPRARRRLSRERSPPLPSLPNSISDPLPLPHLASNFENLSVAEIRHNIGEERLREISAVHQHYRSLEKLNGVRRRTGAYIPPARSSSDSGSSAASSPPGTPAPPPRRATPSAPTVSGPNAPPPVPYLPYPRPFAYPTPPPAYRPQQPTFANGEPPPYPNPTPYAGFVPVIYAPPKLSCWNCGGAGHAGHECKEPSMEEMTRAGGYQLDFGGAPPETTEK</sequence>
<feature type="region of interest" description="Disordered" evidence="2">
    <location>
        <begin position="101"/>
        <end position="143"/>
    </location>
</feature>
<dbReference type="InterPro" id="IPR001878">
    <property type="entry name" value="Znf_CCHC"/>
</dbReference>
<evidence type="ECO:0000256" key="1">
    <source>
        <dbReference type="PROSITE-ProRule" id="PRU00047"/>
    </source>
</evidence>
<feature type="compositionally biased region" description="Polar residues" evidence="2">
    <location>
        <begin position="101"/>
        <end position="111"/>
    </location>
</feature>